<dbReference type="EMBL" id="JAPFQI010000030">
    <property type="protein sequence ID" value="MCW8088244.1"/>
    <property type="molecule type" value="Genomic_DNA"/>
</dbReference>
<gene>
    <name evidence="3" type="ORF">OF850_21870</name>
</gene>
<feature type="region of interest" description="Disordered" evidence="1">
    <location>
        <begin position="59"/>
        <end position="120"/>
    </location>
</feature>
<dbReference type="InterPro" id="IPR037150">
    <property type="entry name" value="H-NS_C_dom_sf"/>
</dbReference>
<evidence type="ECO:0000313" key="3">
    <source>
        <dbReference type="EMBL" id="MCW8088244.1"/>
    </source>
</evidence>
<evidence type="ECO:0000313" key="4">
    <source>
        <dbReference type="Proteomes" id="UP001526430"/>
    </source>
</evidence>
<protein>
    <submittedName>
        <fullName evidence="3">H-NS histone family protein</fullName>
    </submittedName>
</protein>
<evidence type="ECO:0000256" key="1">
    <source>
        <dbReference type="SAM" id="MobiDB-lite"/>
    </source>
</evidence>
<dbReference type="SUPFAM" id="SSF81273">
    <property type="entry name" value="H-NS histone-like proteins"/>
    <property type="match status" value="1"/>
</dbReference>
<evidence type="ECO:0000259" key="2">
    <source>
        <dbReference type="Pfam" id="PF00816"/>
    </source>
</evidence>
<dbReference type="RefSeq" id="WP_301592441.1">
    <property type="nucleotide sequence ID" value="NZ_JAPFQI010000030.1"/>
</dbReference>
<feature type="domain" description="DNA-binding protein H-NS-like C-terminal" evidence="2">
    <location>
        <begin position="94"/>
        <end position="119"/>
    </location>
</feature>
<accession>A0ABT3P1F6</accession>
<comment type="caution">
    <text evidence="3">The sequence shown here is derived from an EMBL/GenBank/DDBJ whole genome shotgun (WGS) entry which is preliminary data.</text>
</comment>
<dbReference type="Proteomes" id="UP001526430">
    <property type="component" value="Unassembled WGS sequence"/>
</dbReference>
<dbReference type="Gene3D" id="4.10.430.10">
    <property type="entry name" value="Histone-like protein H-NS, C-terminal domain"/>
    <property type="match status" value="1"/>
</dbReference>
<organism evidence="3 4">
    <name type="scientific">Sabulicella glaciei</name>
    <dbReference type="NCBI Taxonomy" id="2984948"/>
    <lineage>
        <taxon>Bacteria</taxon>
        <taxon>Pseudomonadati</taxon>
        <taxon>Pseudomonadota</taxon>
        <taxon>Alphaproteobacteria</taxon>
        <taxon>Acetobacterales</taxon>
        <taxon>Acetobacteraceae</taxon>
        <taxon>Sabulicella</taxon>
    </lineage>
</organism>
<keyword evidence="4" id="KW-1185">Reference proteome</keyword>
<dbReference type="Pfam" id="PF00816">
    <property type="entry name" value="Histone_HNS"/>
    <property type="match status" value="1"/>
</dbReference>
<sequence>MAAKSDIDLDAMCAEELTALIQEAEAKRAEKHEAARAGLVEQMTQRAAALGLSLEGLMQGTARPQAGRKPQAASRKPQAASRKPHSDAGWPAAVKYLDPKGETWTGRGRPPGWLAGWLAG</sequence>
<proteinExistence type="predicted"/>
<name>A0ABT3P1F6_9PROT</name>
<dbReference type="InterPro" id="IPR027444">
    <property type="entry name" value="H-NS_C_dom"/>
</dbReference>
<reference evidence="3 4" key="1">
    <citation type="submission" date="2022-10" db="EMBL/GenBank/DDBJ databases">
        <title>Roseococcus glaciei nov., sp. nov., isolated from glacier.</title>
        <authorList>
            <person name="Liu Q."/>
            <person name="Xin Y.-H."/>
        </authorList>
    </citation>
    <scope>NUCLEOTIDE SEQUENCE [LARGE SCALE GENOMIC DNA]</scope>
    <source>
        <strain evidence="3 4">MDT2-1-1</strain>
    </source>
</reference>